<dbReference type="GO" id="GO:0003676">
    <property type="term" value="F:nucleic acid binding"/>
    <property type="evidence" value="ECO:0007669"/>
    <property type="project" value="InterPro"/>
</dbReference>
<dbReference type="EMBL" id="CM003608">
    <property type="protein sequence ID" value="KYP65664.1"/>
    <property type="molecule type" value="Genomic_DNA"/>
</dbReference>
<name>A0A151TF42_CAJCA</name>
<dbReference type="PANTHER" id="PTHR42648:SF31">
    <property type="entry name" value="RNA-DIRECTED DNA POLYMERASE"/>
    <property type="match status" value="1"/>
</dbReference>
<keyword evidence="1" id="KW-0645">Protease</keyword>
<evidence type="ECO:0000256" key="1">
    <source>
        <dbReference type="ARBA" id="ARBA00022670"/>
    </source>
</evidence>
<dbReference type="Pfam" id="PF22936">
    <property type="entry name" value="Pol_BBD"/>
    <property type="match status" value="1"/>
</dbReference>
<dbReference type="SUPFAM" id="SSF53098">
    <property type="entry name" value="Ribonuclease H-like"/>
    <property type="match status" value="1"/>
</dbReference>
<dbReference type="Proteomes" id="UP000075243">
    <property type="component" value="Chromosome 6"/>
</dbReference>
<feature type="domain" description="Integrase catalytic" evidence="3">
    <location>
        <begin position="182"/>
        <end position="359"/>
    </location>
</feature>
<dbReference type="GO" id="GO:0006508">
    <property type="term" value="P:proteolysis"/>
    <property type="evidence" value="ECO:0007669"/>
    <property type="project" value="UniProtKB-KW"/>
</dbReference>
<proteinExistence type="predicted"/>
<dbReference type="InterPro" id="IPR039537">
    <property type="entry name" value="Retrotran_Ty1/copia-like"/>
</dbReference>
<dbReference type="Pfam" id="PF25597">
    <property type="entry name" value="SH3_retrovirus"/>
    <property type="match status" value="1"/>
</dbReference>
<dbReference type="InterPro" id="IPR057670">
    <property type="entry name" value="SH3_retrovirus"/>
</dbReference>
<dbReference type="Gene3D" id="3.30.420.10">
    <property type="entry name" value="Ribonuclease H-like superfamily/Ribonuclease H"/>
    <property type="match status" value="1"/>
</dbReference>
<keyword evidence="1" id="KW-0378">Hydrolase</keyword>
<dbReference type="InterPro" id="IPR012337">
    <property type="entry name" value="RNaseH-like_sf"/>
</dbReference>
<gene>
    <name evidence="4" type="ORF">KK1_011922</name>
</gene>
<sequence length="529" mass="60229">MSGNHLNYNRDRWVLDNGASHHMTPTHSILQDLRDLDEPLHIKIPTGDVVLVKKIGTVQLDNHIKLIDVLYIPQFSCNLISIHKLTCDLNCMVTYFSDNCVIQDQAMKRTIRFGDLCDGVYVLRMANQGSSLAAQPQDASVLWHARMGHPSNKVLLKMSSSLNFSLDENKLEGCDVCHRSKQCMLPFSISNNKAVQAFELIHCDLWGRYATKSHNGSHYFLTIVDDFTRAVWVYLIKEKSETPNIIINFCKLIERQFDKKVKIVRSDNGTEFTNTRIQSFFQDEGIVHQVSCVGRPQQNGRVKRKHRHILNVARALRFHANLPLSFWGECVLTATHIINRTPTSANGGLTPYEMLFGKTPLYDHLQVFGCLCYMKTPLKPNDKFATRAHRCVFVGYPTNQKGWRVYNLDTKKFSTSKDIIFYERIFPYAQGQLMHEMTMFPHNPATVSPLEDHSMRHTLISNEPCMSSSPSAQHEDSLMMTSSLVRHETDQMVSGPCQVIAEALSPGQDESENSHVNISREMHNSSSLT</sequence>
<evidence type="ECO:0000313" key="5">
    <source>
        <dbReference type="Proteomes" id="UP000075243"/>
    </source>
</evidence>
<protein>
    <submittedName>
        <fullName evidence="4">Retrovirus-related Pol polyprotein from transposon TNT 1-94</fullName>
    </submittedName>
</protein>
<dbReference type="GO" id="GO:0008233">
    <property type="term" value="F:peptidase activity"/>
    <property type="evidence" value="ECO:0007669"/>
    <property type="project" value="UniProtKB-KW"/>
</dbReference>
<evidence type="ECO:0000259" key="3">
    <source>
        <dbReference type="PROSITE" id="PS50994"/>
    </source>
</evidence>
<dbReference type="Gramene" id="C.cajan_11576.t">
    <property type="protein sequence ID" value="C.cajan_11576.t.cds1"/>
    <property type="gene ID" value="C.cajan_11576"/>
</dbReference>
<dbReference type="InterPro" id="IPR054722">
    <property type="entry name" value="PolX-like_BBD"/>
</dbReference>
<evidence type="ECO:0000256" key="2">
    <source>
        <dbReference type="SAM" id="MobiDB-lite"/>
    </source>
</evidence>
<dbReference type="InterPro" id="IPR025724">
    <property type="entry name" value="GAG-pre-integrase_dom"/>
</dbReference>
<dbReference type="InterPro" id="IPR036397">
    <property type="entry name" value="RNaseH_sf"/>
</dbReference>
<dbReference type="Pfam" id="PF13976">
    <property type="entry name" value="gag_pre-integrs"/>
    <property type="match status" value="1"/>
</dbReference>
<dbReference type="InterPro" id="IPR001584">
    <property type="entry name" value="Integrase_cat-core"/>
</dbReference>
<dbReference type="PROSITE" id="PS50994">
    <property type="entry name" value="INTEGRASE"/>
    <property type="match status" value="1"/>
</dbReference>
<evidence type="ECO:0000313" key="4">
    <source>
        <dbReference type="EMBL" id="KYP65664.1"/>
    </source>
</evidence>
<dbReference type="Pfam" id="PF00665">
    <property type="entry name" value="rve"/>
    <property type="match status" value="1"/>
</dbReference>
<dbReference type="PANTHER" id="PTHR42648">
    <property type="entry name" value="TRANSPOSASE, PUTATIVE-RELATED"/>
    <property type="match status" value="1"/>
</dbReference>
<organism evidence="4 5">
    <name type="scientific">Cajanus cajan</name>
    <name type="common">Pigeon pea</name>
    <name type="synonym">Cajanus indicus</name>
    <dbReference type="NCBI Taxonomy" id="3821"/>
    <lineage>
        <taxon>Eukaryota</taxon>
        <taxon>Viridiplantae</taxon>
        <taxon>Streptophyta</taxon>
        <taxon>Embryophyta</taxon>
        <taxon>Tracheophyta</taxon>
        <taxon>Spermatophyta</taxon>
        <taxon>Magnoliopsida</taxon>
        <taxon>eudicotyledons</taxon>
        <taxon>Gunneridae</taxon>
        <taxon>Pentapetalae</taxon>
        <taxon>rosids</taxon>
        <taxon>fabids</taxon>
        <taxon>Fabales</taxon>
        <taxon>Fabaceae</taxon>
        <taxon>Papilionoideae</taxon>
        <taxon>50 kb inversion clade</taxon>
        <taxon>NPAAA clade</taxon>
        <taxon>indigoferoid/millettioid clade</taxon>
        <taxon>Phaseoleae</taxon>
        <taxon>Cajanus</taxon>
    </lineage>
</organism>
<dbReference type="AlphaFoldDB" id="A0A151TF42"/>
<dbReference type="GO" id="GO:0015074">
    <property type="term" value="P:DNA integration"/>
    <property type="evidence" value="ECO:0007669"/>
    <property type="project" value="InterPro"/>
</dbReference>
<feature type="region of interest" description="Disordered" evidence="2">
    <location>
        <begin position="505"/>
        <end position="529"/>
    </location>
</feature>
<keyword evidence="5" id="KW-1185">Reference proteome</keyword>
<reference evidence="4 5" key="1">
    <citation type="journal article" date="2012" name="Nat. Biotechnol.">
        <title>Draft genome sequence of pigeonpea (Cajanus cajan), an orphan legume crop of resource-poor farmers.</title>
        <authorList>
            <person name="Varshney R.K."/>
            <person name="Chen W."/>
            <person name="Li Y."/>
            <person name="Bharti A.K."/>
            <person name="Saxena R.K."/>
            <person name="Schlueter J.A."/>
            <person name="Donoghue M.T."/>
            <person name="Azam S."/>
            <person name="Fan G."/>
            <person name="Whaley A.M."/>
            <person name="Farmer A.D."/>
            <person name="Sheridan J."/>
            <person name="Iwata A."/>
            <person name="Tuteja R."/>
            <person name="Penmetsa R.V."/>
            <person name="Wu W."/>
            <person name="Upadhyaya H.D."/>
            <person name="Yang S.P."/>
            <person name="Shah T."/>
            <person name="Saxena K.B."/>
            <person name="Michael T."/>
            <person name="McCombie W.R."/>
            <person name="Yang B."/>
            <person name="Zhang G."/>
            <person name="Yang H."/>
            <person name="Wang J."/>
            <person name="Spillane C."/>
            <person name="Cook D.R."/>
            <person name="May G.D."/>
            <person name="Xu X."/>
            <person name="Jackson S.A."/>
        </authorList>
    </citation>
    <scope>NUCLEOTIDE SEQUENCE [LARGE SCALE GENOMIC DNA]</scope>
    <source>
        <strain evidence="5">cv. Asha</strain>
    </source>
</reference>
<accession>A0A151TF42</accession>